<sequence length="42" mass="4722">MGSECQPPSGVAKHKNLHNEKEKLSCKQCERIEKKDEVAKPS</sequence>
<name>S3IZR5_9ENTR</name>
<comment type="caution">
    <text evidence="2">The sequence shown here is derived from an EMBL/GenBank/DDBJ whole genome shotgun (WGS) entry which is preliminary data.</text>
</comment>
<dbReference type="Proteomes" id="UP000014585">
    <property type="component" value="Unassembled WGS sequence"/>
</dbReference>
<protein>
    <submittedName>
        <fullName evidence="2">Uncharacterized protein</fullName>
    </submittedName>
</protein>
<reference evidence="2 3" key="1">
    <citation type="submission" date="2013-04" db="EMBL/GenBank/DDBJ databases">
        <authorList>
            <person name="Weinstock G."/>
            <person name="Sodergren E."/>
            <person name="Lobos E.A."/>
            <person name="Fulton L."/>
            <person name="Fulton R."/>
            <person name="Courtney L."/>
            <person name="Fronick C."/>
            <person name="O'Laughlin M."/>
            <person name="Godfrey J."/>
            <person name="Wilson R.M."/>
            <person name="Miner T."/>
            <person name="Farmer C."/>
            <person name="Delehaunty K."/>
            <person name="Cordes M."/>
            <person name="Minx P."/>
            <person name="Tomlinson C."/>
            <person name="Chen J."/>
            <person name="Wollam A."/>
            <person name="Pepin K.H."/>
            <person name="Palsikar V.B."/>
            <person name="Zhang X."/>
            <person name="Suruliraj S."/>
            <person name="Perna N.T."/>
            <person name="Plunkett G."/>
            <person name="Warren W."/>
            <person name="Mitreva M."/>
            <person name="Mardis E.R."/>
            <person name="Wilson R.K."/>
        </authorList>
    </citation>
    <scope>NUCLEOTIDE SEQUENCE [LARGE SCALE GENOMIC DNA]</scope>
    <source>
        <strain evidence="2 3">DSM 4568</strain>
    </source>
</reference>
<evidence type="ECO:0000313" key="2">
    <source>
        <dbReference type="EMBL" id="EPF19188.1"/>
    </source>
</evidence>
<dbReference type="HOGENOM" id="CLU_3249024_0_0_6"/>
<evidence type="ECO:0000313" key="3">
    <source>
        <dbReference type="Proteomes" id="UP000014585"/>
    </source>
</evidence>
<dbReference type="EMBL" id="ATDT01000005">
    <property type="protein sequence ID" value="EPF19188.1"/>
    <property type="molecule type" value="Genomic_DNA"/>
</dbReference>
<proteinExistence type="predicted"/>
<dbReference type="STRING" id="566551.HMPREF0201_00917"/>
<dbReference type="AlphaFoldDB" id="S3IZR5"/>
<feature type="region of interest" description="Disordered" evidence="1">
    <location>
        <begin position="1"/>
        <end position="22"/>
    </location>
</feature>
<organism evidence="2 3">
    <name type="scientific">Cedecea davisae DSM 4568</name>
    <dbReference type="NCBI Taxonomy" id="566551"/>
    <lineage>
        <taxon>Bacteria</taxon>
        <taxon>Pseudomonadati</taxon>
        <taxon>Pseudomonadota</taxon>
        <taxon>Gammaproteobacteria</taxon>
        <taxon>Enterobacterales</taxon>
        <taxon>Enterobacteriaceae</taxon>
        <taxon>Cedecea</taxon>
    </lineage>
</organism>
<accession>S3IZR5</accession>
<gene>
    <name evidence="2" type="ORF">HMPREF0201_00917</name>
</gene>
<evidence type="ECO:0000256" key="1">
    <source>
        <dbReference type="SAM" id="MobiDB-lite"/>
    </source>
</evidence>